<evidence type="ECO:0000256" key="9">
    <source>
        <dbReference type="SAM" id="Phobius"/>
    </source>
</evidence>
<keyword evidence="4" id="KW-0808">Transferase</keyword>
<comment type="catalytic activity">
    <reaction evidence="1">
        <text>ATP + protein L-histidine = ADP + protein N-phospho-L-histidine.</text>
        <dbReference type="EC" id="2.7.13.3"/>
    </reaction>
</comment>
<organism evidence="12 13">
    <name type="scientific">Actinoplanes flavus</name>
    <dbReference type="NCBI Taxonomy" id="2820290"/>
    <lineage>
        <taxon>Bacteria</taxon>
        <taxon>Bacillati</taxon>
        <taxon>Actinomycetota</taxon>
        <taxon>Actinomycetes</taxon>
        <taxon>Micromonosporales</taxon>
        <taxon>Micromonosporaceae</taxon>
        <taxon>Actinoplanes</taxon>
    </lineage>
</organism>
<keyword evidence="6 12" id="KW-0418">Kinase</keyword>
<evidence type="ECO:0000256" key="1">
    <source>
        <dbReference type="ARBA" id="ARBA00000085"/>
    </source>
</evidence>
<keyword evidence="9" id="KW-1133">Transmembrane helix</keyword>
<evidence type="ECO:0000259" key="10">
    <source>
        <dbReference type="Pfam" id="PF02518"/>
    </source>
</evidence>
<dbReference type="Gene3D" id="3.30.565.10">
    <property type="entry name" value="Histidine kinase-like ATPase, C-terminal domain"/>
    <property type="match status" value="1"/>
</dbReference>
<feature type="domain" description="Signal transduction histidine kinase subgroup 3 dimerisation and phosphoacceptor" evidence="11">
    <location>
        <begin position="194"/>
        <end position="261"/>
    </location>
</feature>
<name>A0ABS3UW17_9ACTN</name>
<keyword evidence="9" id="KW-0472">Membrane</keyword>
<proteinExistence type="predicted"/>
<evidence type="ECO:0000256" key="5">
    <source>
        <dbReference type="ARBA" id="ARBA00022741"/>
    </source>
</evidence>
<dbReference type="Gene3D" id="1.20.5.1930">
    <property type="match status" value="1"/>
</dbReference>
<dbReference type="InterPro" id="IPR050482">
    <property type="entry name" value="Sensor_HK_TwoCompSys"/>
</dbReference>
<dbReference type="Pfam" id="PF02518">
    <property type="entry name" value="HATPase_c"/>
    <property type="match status" value="1"/>
</dbReference>
<dbReference type="CDD" id="cd16917">
    <property type="entry name" value="HATPase_UhpB-NarQ-NarX-like"/>
    <property type="match status" value="1"/>
</dbReference>
<accession>A0ABS3UW17</accession>
<keyword evidence="9" id="KW-0812">Transmembrane</keyword>
<evidence type="ECO:0000313" key="12">
    <source>
        <dbReference type="EMBL" id="MBO3742783.1"/>
    </source>
</evidence>
<keyword evidence="3" id="KW-0597">Phosphoprotein</keyword>
<dbReference type="InterPro" id="IPR003594">
    <property type="entry name" value="HATPase_dom"/>
</dbReference>
<evidence type="ECO:0000256" key="8">
    <source>
        <dbReference type="ARBA" id="ARBA00023012"/>
    </source>
</evidence>
<sequence length="386" mass="40546">MRLTAAVGRAAPPGGPSVPGMTTNLTRTAAVLTLVGVPTGLALTGGLGETVLVGTLAVGLAGLTLAARRWPLAVLLLSFCTVAAWRVAELITVGWLWPATAALVALVLAGRSRTAIIAAALMLCWGLTWDAFVSPHPADWVLAHLGGEALWVAAALAGASAYRNTLRWRAEMAHRITQDEQRRRLEAGRRRAEERVEIARDLHDVVSHTLAVVGVHLNVALDSFDDEPEEAKASLKLAQEVRGRAMTDLKALVGVLREGELPALEGLERLIGRVREAGLDVAFDAVGDPVEVPAPVATAVYRVVQESLTNTVRHAGATRVRVTLRYAPGSVLVDVHDDGTAGGPVADGHGISGMRERVAALGGALTAGPVEDGFTVRATIPITESR</sequence>
<keyword evidence="7" id="KW-0067">ATP-binding</keyword>
<dbReference type="EC" id="2.7.13.3" evidence="2"/>
<gene>
    <name evidence="12" type="ORF">J5X75_35270</name>
</gene>
<feature type="transmembrane region" description="Helical" evidence="9">
    <location>
        <begin position="94"/>
        <end position="110"/>
    </location>
</feature>
<comment type="caution">
    <text evidence="12">The sequence shown here is derived from an EMBL/GenBank/DDBJ whole genome shotgun (WGS) entry which is preliminary data.</text>
</comment>
<evidence type="ECO:0000256" key="3">
    <source>
        <dbReference type="ARBA" id="ARBA00022553"/>
    </source>
</evidence>
<reference evidence="12 13" key="1">
    <citation type="submission" date="2021-03" db="EMBL/GenBank/DDBJ databases">
        <title>Actinoplanes flavus sp. nov., a novel actinomycete isolated from Coconut Palm rhizosphere soil.</title>
        <authorList>
            <person name="Luo X."/>
        </authorList>
    </citation>
    <scope>NUCLEOTIDE SEQUENCE [LARGE SCALE GENOMIC DNA]</scope>
    <source>
        <strain evidence="12 13">NEAU-H7</strain>
    </source>
</reference>
<keyword evidence="5" id="KW-0547">Nucleotide-binding</keyword>
<evidence type="ECO:0000256" key="7">
    <source>
        <dbReference type="ARBA" id="ARBA00022840"/>
    </source>
</evidence>
<dbReference type="Pfam" id="PF07730">
    <property type="entry name" value="HisKA_3"/>
    <property type="match status" value="1"/>
</dbReference>
<keyword evidence="8" id="KW-0902">Two-component regulatory system</keyword>
<evidence type="ECO:0000256" key="4">
    <source>
        <dbReference type="ARBA" id="ARBA00022679"/>
    </source>
</evidence>
<evidence type="ECO:0000313" key="13">
    <source>
        <dbReference type="Proteomes" id="UP000679690"/>
    </source>
</evidence>
<protein>
    <recommendedName>
        <fullName evidence="2">histidine kinase</fullName>
        <ecNumber evidence="2">2.7.13.3</ecNumber>
    </recommendedName>
</protein>
<evidence type="ECO:0000259" key="11">
    <source>
        <dbReference type="Pfam" id="PF07730"/>
    </source>
</evidence>
<dbReference type="SUPFAM" id="SSF55874">
    <property type="entry name" value="ATPase domain of HSP90 chaperone/DNA topoisomerase II/histidine kinase"/>
    <property type="match status" value="1"/>
</dbReference>
<dbReference type="PANTHER" id="PTHR24421:SF10">
    <property type="entry name" value="NITRATE_NITRITE SENSOR PROTEIN NARQ"/>
    <property type="match status" value="1"/>
</dbReference>
<evidence type="ECO:0000256" key="2">
    <source>
        <dbReference type="ARBA" id="ARBA00012438"/>
    </source>
</evidence>
<feature type="transmembrane region" description="Helical" evidence="9">
    <location>
        <begin position="140"/>
        <end position="162"/>
    </location>
</feature>
<keyword evidence="13" id="KW-1185">Reference proteome</keyword>
<dbReference type="InterPro" id="IPR011712">
    <property type="entry name" value="Sig_transdc_His_kin_sub3_dim/P"/>
</dbReference>
<dbReference type="EMBL" id="JAGFNS010000031">
    <property type="protein sequence ID" value="MBO3742783.1"/>
    <property type="molecule type" value="Genomic_DNA"/>
</dbReference>
<evidence type="ECO:0000256" key="6">
    <source>
        <dbReference type="ARBA" id="ARBA00022777"/>
    </source>
</evidence>
<dbReference type="PANTHER" id="PTHR24421">
    <property type="entry name" value="NITRATE/NITRITE SENSOR PROTEIN NARX-RELATED"/>
    <property type="match status" value="1"/>
</dbReference>
<dbReference type="GO" id="GO:0016301">
    <property type="term" value="F:kinase activity"/>
    <property type="evidence" value="ECO:0007669"/>
    <property type="project" value="UniProtKB-KW"/>
</dbReference>
<dbReference type="InterPro" id="IPR036890">
    <property type="entry name" value="HATPase_C_sf"/>
</dbReference>
<feature type="transmembrane region" description="Helical" evidence="9">
    <location>
        <begin position="41"/>
        <end position="63"/>
    </location>
</feature>
<dbReference type="Proteomes" id="UP000679690">
    <property type="component" value="Unassembled WGS sequence"/>
</dbReference>
<feature type="transmembrane region" description="Helical" evidence="9">
    <location>
        <begin position="115"/>
        <end position="134"/>
    </location>
</feature>
<feature type="domain" description="Histidine kinase/HSP90-like ATPase" evidence="10">
    <location>
        <begin position="298"/>
        <end position="383"/>
    </location>
</feature>